<dbReference type="Pfam" id="PF06574">
    <property type="entry name" value="FAD_syn"/>
    <property type="match status" value="1"/>
</dbReference>
<evidence type="ECO:0000313" key="14">
    <source>
        <dbReference type="Proteomes" id="UP000293846"/>
    </source>
</evidence>
<organism evidence="13 14">
    <name type="scientific">Cytobacillus praedii</name>
    <dbReference type="NCBI Taxonomy" id="1742358"/>
    <lineage>
        <taxon>Bacteria</taxon>
        <taxon>Bacillati</taxon>
        <taxon>Bacillota</taxon>
        <taxon>Bacilli</taxon>
        <taxon>Bacillales</taxon>
        <taxon>Bacillaceae</taxon>
        <taxon>Cytobacillus</taxon>
    </lineage>
</organism>
<evidence type="ECO:0000256" key="4">
    <source>
        <dbReference type="ARBA" id="ARBA00022630"/>
    </source>
</evidence>
<dbReference type="GO" id="GO:0005524">
    <property type="term" value="F:ATP binding"/>
    <property type="evidence" value="ECO:0007669"/>
    <property type="project" value="UniProtKB-KW"/>
</dbReference>
<gene>
    <name evidence="13" type="ORF">E0Y62_09535</name>
</gene>
<dbReference type="Proteomes" id="UP000293846">
    <property type="component" value="Unassembled WGS sequence"/>
</dbReference>
<dbReference type="UniPathway" id="UPA00277">
    <property type="reaction ID" value="UER00407"/>
</dbReference>
<evidence type="ECO:0000256" key="1">
    <source>
        <dbReference type="ARBA" id="ARBA00004726"/>
    </source>
</evidence>
<dbReference type="AlphaFoldDB" id="A0A4R1B0M1"/>
<dbReference type="InterPro" id="IPR004821">
    <property type="entry name" value="Cyt_trans-like"/>
</dbReference>
<comment type="similarity">
    <text evidence="2">Belongs to the RibF family.</text>
</comment>
<dbReference type="GO" id="GO:0009398">
    <property type="term" value="P:FMN biosynthetic process"/>
    <property type="evidence" value="ECO:0007669"/>
    <property type="project" value="TreeGrafter"/>
</dbReference>
<dbReference type="PANTHER" id="PTHR22749:SF6">
    <property type="entry name" value="RIBOFLAVIN KINASE"/>
    <property type="match status" value="1"/>
</dbReference>
<dbReference type="CDD" id="cd02064">
    <property type="entry name" value="FAD_synthetase_N"/>
    <property type="match status" value="1"/>
</dbReference>
<keyword evidence="8" id="KW-0547">Nucleotide-binding</keyword>
<dbReference type="NCBIfam" id="TIGR00125">
    <property type="entry name" value="cyt_tran_rel"/>
    <property type="match status" value="1"/>
</dbReference>
<reference evidence="13 14" key="1">
    <citation type="submission" date="2019-03" db="EMBL/GenBank/DDBJ databases">
        <authorList>
            <person name="Jensen L."/>
            <person name="Storgaard J."/>
            <person name="Sulaj E."/>
            <person name="Schramm A."/>
            <person name="Marshall I.P.G."/>
        </authorList>
    </citation>
    <scope>NUCLEOTIDE SEQUENCE [LARGE SCALE GENOMIC DNA]</scope>
    <source>
        <strain evidence="13 14">2017H2G3</strain>
    </source>
</reference>
<feature type="domain" description="FAD synthetase" evidence="12">
    <location>
        <begin position="12"/>
        <end position="155"/>
    </location>
</feature>
<evidence type="ECO:0000256" key="10">
    <source>
        <dbReference type="ARBA" id="ARBA00022840"/>
    </source>
</evidence>
<comment type="pathway">
    <text evidence="1">Cofactor biosynthesis; FAD biosynthesis; FAD from FMN: step 1/1.</text>
</comment>
<keyword evidence="4" id="KW-0285">Flavoprotein</keyword>
<accession>A0A4R1B0M1</accession>
<dbReference type="RefSeq" id="WP_131236747.1">
    <property type="nucleotide sequence ID" value="NZ_SJTH01000009.1"/>
</dbReference>
<evidence type="ECO:0000256" key="5">
    <source>
        <dbReference type="ARBA" id="ARBA00022643"/>
    </source>
</evidence>
<dbReference type="STRING" id="1742358.GCA_001439605_02824"/>
<protein>
    <recommendedName>
        <fullName evidence="3">FAD synthase</fullName>
        <ecNumber evidence="3">2.7.7.2</ecNumber>
    </recommendedName>
</protein>
<evidence type="ECO:0000256" key="9">
    <source>
        <dbReference type="ARBA" id="ARBA00022827"/>
    </source>
</evidence>
<dbReference type="InterPro" id="IPR015864">
    <property type="entry name" value="FAD_synthase"/>
</dbReference>
<evidence type="ECO:0000256" key="8">
    <source>
        <dbReference type="ARBA" id="ARBA00022741"/>
    </source>
</evidence>
<dbReference type="EC" id="2.7.7.2" evidence="3"/>
<evidence type="ECO:0000313" key="13">
    <source>
        <dbReference type="EMBL" id="TCJ04331.1"/>
    </source>
</evidence>
<dbReference type="PANTHER" id="PTHR22749">
    <property type="entry name" value="RIBOFLAVIN KINASE/FMN ADENYLYLTRANSFERASE"/>
    <property type="match status" value="1"/>
</dbReference>
<dbReference type="GO" id="GO:0008531">
    <property type="term" value="F:riboflavin kinase activity"/>
    <property type="evidence" value="ECO:0007669"/>
    <property type="project" value="TreeGrafter"/>
</dbReference>
<evidence type="ECO:0000256" key="7">
    <source>
        <dbReference type="ARBA" id="ARBA00022695"/>
    </source>
</evidence>
<proteinExistence type="inferred from homology"/>
<evidence type="ECO:0000256" key="6">
    <source>
        <dbReference type="ARBA" id="ARBA00022679"/>
    </source>
</evidence>
<name>A0A4R1B0M1_9BACI</name>
<keyword evidence="7" id="KW-0548">Nucleotidyltransferase</keyword>
<dbReference type="InterPro" id="IPR014729">
    <property type="entry name" value="Rossmann-like_a/b/a_fold"/>
</dbReference>
<evidence type="ECO:0000256" key="3">
    <source>
        <dbReference type="ARBA" id="ARBA00012393"/>
    </source>
</evidence>
<dbReference type="OrthoDB" id="9803667at2"/>
<dbReference type="EMBL" id="SJTH01000009">
    <property type="protein sequence ID" value="TCJ04331.1"/>
    <property type="molecule type" value="Genomic_DNA"/>
</dbReference>
<keyword evidence="5" id="KW-0288">FMN</keyword>
<sequence>MKISYGEFPILAECVLAIGAFDGVHIGHQNVLEKLKYQGNKLGIETVVCTFDPPPRHYFQNALILTQLEDKLARIHSFGINHCIVEQFNMIYLQKSANAFIKDIKQLNPKLIIVGEDFRFGRNRLGDIPLLQSHFLVETIYPVCCKEGKVISSTRIRKLLSKGDRKLAAAFLGLDKLV</sequence>
<dbReference type="SUPFAM" id="SSF52374">
    <property type="entry name" value="Nucleotidylyl transferase"/>
    <property type="match status" value="1"/>
</dbReference>
<evidence type="ECO:0000259" key="12">
    <source>
        <dbReference type="Pfam" id="PF06574"/>
    </source>
</evidence>
<keyword evidence="14" id="KW-1185">Reference proteome</keyword>
<keyword evidence="10" id="KW-0067">ATP-binding</keyword>
<keyword evidence="6" id="KW-0808">Transferase</keyword>
<dbReference type="GO" id="GO:0006747">
    <property type="term" value="P:FAD biosynthetic process"/>
    <property type="evidence" value="ECO:0007669"/>
    <property type="project" value="UniProtKB-UniPathway"/>
</dbReference>
<comment type="catalytic activity">
    <reaction evidence="11">
        <text>FMN + ATP + H(+) = FAD + diphosphate</text>
        <dbReference type="Rhea" id="RHEA:17237"/>
        <dbReference type="ChEBI" id="CHEBI:15378"/>
        <dbReference type="ChEBI" id="CHEBI:30616"/>
        <dbReference type="ChEBI" id="CHEBI:33019"/>
        <dbReference type="ChEBI" id="CHEBI:57692"/>
        <dbReference type="ChEBI" id="CHEBI:58210"/>
        <dbReference type="EC" id="2.7.7.2"/>
    </reaction>
</comment>
<dbReference type="Gene3D" id="3.40.50.620">
    <property type="entry name" value="HUPs"/>
    <property type="match status" value="1"/>
</dbReference>
<keyword evidence="9" id="KW-0274">FAD</keyword>
<comment type="caution">
    <text evidence="13">The sequence shown here is derived from an EMBL/GenBank/DDBJ whole genome shotgun (WGS) entry which is preliminary data.</text>
</comment>
<dbReference type="InterPro" id="IPR023468">
    <property type="entry name" value="Riboflavin_kinase"/>
</dbReference>
<dbReference type="GO" id="GO:0003919">
    <property type="term" value="F:FMN adenylyltransferase activity"/>
    <property type="evidence" value="ECO:0007669"/>
    <property type="project" value="UniProtKB-EC"/>
</dbReference>
<evidence type="ECO:0000256" key="11">
    <source>
        <dbReference type="ARBA" id="ARBA00049494"/>
    </source>
</evidence>
<evidence type="ECO:0000256" key="2">
    <source>
        <dbReference type="ARBA" id="ARBA00010214"/>
    </source>
</evidence>
<dbReference type="GO" id="GO:0009231">
    <property type="term" value="P:riboflavin biosynthetic process"/>
    <property type="evidence" value="ECO:0007669"/>
    <property type="project" value="InterPro"/>
</dbReference>